<evidence type="ECO:0000259" key="6">
    <source>
        <dbReference type="Pfam" id="PF04884"/>
    </source>
</evidence>
<evidence type="ECO:0000313" key="7">
    <source>
        <dbReference type="EMBL" id="EPE36855.1"/>
    </source>
</evidence>
<accession>S3DGP9</accession>
<keyword evidence="8" id="KW-1185">Reference proteome</keyword>
<evidence type="ECO:0000256" key="2">
    <source>
        <dbReference type="ARBA" id="ARBA00007558"/>
    </source>
</evidence>
<dbReference type="HOGENOM" id="CLU_015325_5_1_1"/>
<evidence type="ECO:0000256" key="1">
    <source>
        <dbReference type="ARBA" id="ARBA00004370"/>
    </source>
</evidence>
<dbReference type="InterPro" id="IPR054549">
    <property type="entry name" value="UVB_sens_RUS_dom"/>
</dbReference>
<organism evidence="7 8">
    <name type="scientific">Glarea lozoyensis (strain ATCC 20868 / MF5171)</name>
    <dbReference type="NCBI Taxonomy" id="1116229"/>
    <lineage>
        <taxon>Eukaryota</taxon>
        <taxon>Fungi</taxon>
        <taxon>Dikarya</taxon>
        <taxon>Ascomycota</taxon>
        <taxon>Pezizomycotina</taxon>
        <taxon>Leotiomycetes</taxon>
        <taxon>Helotiales</taxon>
        <taxon>Helotiaceae</taxon>
        <taxon>Glarea</taxon>
    </lineage>
</organism>
<dbReference type="eggNOG" id="KOG4249">
    <property type="taxonomic scope" value="Eukaryota"/>
</dbReference>
<feature type="domain" description="Protein root UVB sensitive/RUS" evidence="6">
    <location>
        <begin position="49"/>
        <end position="297"/>
    </location>
</feature>
<dbReference type="EMBL" id="KE145352">
    <property type="protein sequence ID" value="EPE36855.1"/>
    <property type="molecule type" value="Genomic_DNA"/>
</dbReference>
<evidence type="ECO:0000256" key="3">
    <source>
        <dbReference type="ARBA" id="ARBA00022692"/>
    </source>
</evidence>
<evidence type="ECO:0000256" key="4">
    <source>
        <dbReference type="ARBA" id="ARBA00022989"/>
    </source>
</evidence>
<protein>
    <recommendedName>
        <fullName evidence="6">Protein root UVB sensitive/RUS domain-containing protein</fullName>
    </recommendedName>
</protein>
<dbReference type="OrthoDB" id="364779at2759"/>
<dbReference type="Proteomes" id="UP000016922">
    <property type="component" value="Unassembled WGS sequence"/>
</dbReference>
<keyword evidence="4" id="KW-1133">Transmembrane helix</keyword>
<dbReference type="KEGG" id="glz:GLAREA_09018"/>
<comment type="similarity">
    <text evidence="2">Belongs to the RUS1 family.</text>
</comment>
<dbReference type="GO" id="GO:0016020">
    <property type="term" value="C:membrane"/>
    <property type="evidence" value="ECO:0007669"/>
    <property type="project" value="UniProtKB-SubCell"/>
</dbReference>
<proteinExistence type="inferred from homology"/>
<dbReference type="PANTHER" id="PTHR12770:SF31">
    <property type="entry name" value="RUS FAMILY MEMBER 1"/>
    <property type="match status" value="1"/>
</dbReference>
<keyword evidence="5" id="KW-0472">Membrane</keyword>
<name>S3DGP9_GLAL2</name>
<dbReference type="GeneID" id="19468066"/>
<dbReference type="InterPro" id="IPR006968">
    <property type="entry name" value="RUS_fam"/>
</dbReference>
<sequence>MAQKPLKEGSPNRIEIQETDESKNVVATYIASPADRPDNKGRVDVIIPENTNSYARSVLNAFLPAGYPHSVTSDYLGYQIYDSLQAFSSSIAGMLSNRAVLEGMYPEPHPALRRIGVGDSHASPTSALLLSVLQESMGRIATILFAHRLGTSLEPECKMYRLLADIFNDSAMILDCLSPALPKPSRVAMLATSSCLRSLCGVAAGSSKASLSAHFATQGNLGELNAKDSSQETVISLMGMLAGSLIVSHISTKWATWTSMIFLLGIHLGTNYLAVRAVSMRTLNRQRANIVFSRCLHDASQEFSRKRNSQTGDISLTIPAPQEVSIEERIFERDGILRYSGAKYGSGYCKIGVSLQEILALFDQPSKVPGRPPSPPISDFNKLLEVYKDDDYIMMWDQSPFREQRFLIAIKEGAGNATLLSAWMHALYHAESWALNRREGESLIETLQRTKLYVEQVQDRFNFFEELQKAGWDIETGALETKSGTRIKILR</sequence>
<gene>
    <name evidence="7" type="ORF">GLAREA_09018</name>
</gene>
<dbReference type="Pfam" id="PF04884">
    <property type="entry name" value="UVB_sens_prot"/>
    <property type="match status" value="1"/>
</dbReference>
<keyword evidence="3" id="KW-0812">Transmembrane</keyword>
<evidence type="ECO:0000313" key="8">
    <source>
        <dbReference type="Proteomes" id="UP000016922"/>
    </source>
</evidence>
<dbReference type="RefSeq" id="XP_008076170.1">
    <property type="nucleotide sequence ID" value="XM_008077979.1"/>
</dbReference>
<evidence type="ECO:0000256" key="5">
    <source>
        <dbReference type="ARBA" id="ARBA00023136"/>
    </source>
</evidence>
<dbReference type="PANTHER" id="PTHR12770">
    <property type="entry name" value="RUS1 FAMILY PROTEIN C16ORF58"/>
    <property type="match status" value="1"/>
</dbReference>
<comment type="subcellular location">
    <subcellularLocation>
        <location evidence="1">Membrane</location>
    </subcellularLocation>
</comment>
<dbReference type="OMA" id="KWGNLAE"/>
<reference evidence="7 8" key="1">
    <citation type="journal article" date="2013" name="BMC Genomics">
        <title>Genomics-driven discovery of the pneumocandin biosynthetic gene cluster in the fungus Glarea lozoyensis.</title>
        <authorList>
            <person name="Chen L."/>
            <person name="Yue Q."/>
            <person name="Zhang X."/>
            <person name="Xiang M."/>
            <person name="Wang C."/>
            <person name="Li S."/>
            <person name="Che Y."/>
            <person name="Ortiz-Lopez F.J."/>
            <person name="Bills G.F."/>
            <person name="Liu X."/>
            <person name="An Z."/>
        </authorList>
    </citation>
    <scope>NUCLEOTIDE SEQUENCE [LARGE SCALE GENOMIC DNA]</scope>
    <source>
        <strain evidence="8">ATCC 20868 / MF5171</strain>
    </source>
</reference>
<dbReference type="AlphaFoldDB" id="S3DGP9"/>